<dbReference type="SMART" id="SM00228">
    <property type="entry name" value="PDZ"/>
    <property type="match status" value="1"/>
</dbReference>
<dbReference type="InterPro" id="IPR036390">
    <property type="entry name" value="WH_DNA-bd_sf"/>
</dbReference>
<feature type="domain" description="DEP" evidence="3">
    <location>
        <begin position="27"/>
        <end position="101"/>
    </location>
</feature>
<dbReference type="PROSITE" id="PS50186">
    <property type="entry name" value="DEP"/>
    <property type="match status" value="2"/>
</dbReference>
<dbReference type="AlphaFoldDB" id="V4CSP2"/>
<dbReference type="SUPFAM" id="SSF46785">
    <property type="entry name" value="Winged helix' DNA-binding domain"/>
    <property type="match status" value="2"/>
</dbReference>
<reference evidence="4 5" key="1">
    <citation type="journal article" date="2013" name="Nature">
        <title>Insights into bilaterian evolution from three spiralian genomes.</title>
        <authorList>
            <person name="Simakov O."/>
            <person name="Marletaz F."/>
            <person name="Cho S.J."/>
            <person name="Edsinger-Gonzales E."/>
            <person name="Havlak P."/>
            <person name="Hellsten U."/>
            <person name="Kuo D.H."/>
            <person name="Larsson T."/>
            <person name="Lv J."/>
            <person name="Arendt D."/>
            <person name="Savage R."/>
            <person name="Osoegawa K."/>
            <person name="de Jong P."/>
            <person name="Grimwood J."/>
            <person name="Chapman J.A."/>
            <person name="Shapiro H."/>
            <person name="Aerts A."/>
            <person name="Otillar R.P."/>
            <person name="Terry A.Y."/>
            <person name="Boore J.L."/>
            <person name="Grigoriev I.V."/>
            <person name="Lindberg D.R."/>
            <person name="Seaver E.C."/>
            <person name="Weisblat D.A."/>
            <person name="Putnam N.H."/>
            <person name="Rokhsar D.S."/>
        </authorList>
    </citation>
    <scope>NUCLEOTIDE SEQUENCE [LARGE SCALE GENOMIC DNA]</scope>
</reference>
<dbReference type="EMBL" id="KB199650">
    <property type="protein sequence ID" value="ESP05565.1"/>
    <property type="molecule type" value="Genomic_DNA"/>
</dbReference>
<evidence type="ECO:0000313" key="5">
    <source>
        <dbReference type="Proteomes" id="UP000030746"/>
    </source>
</evidence>
<keyword evidence="5" id="KW-1185">Reference proteome</keyword>
<dbReference type="Pfam" id="PF00610">
    <property type="entry name" value="DEP"/>
    <property type="match status" value="2"/>
</dbReference>
<dbReference type="KEGG" id="lgi:LOTGIDRAFT_152422"/>
<dbReference type="STRING" id="225164.V4CSP2"/>
<dbReference type="GO" id="GO:0005886">
    <property type="term" value="C:plasma membrane"/>
    <property type="evidence" value="ECO:0007669"/>
    <property type="project" value="TreeGrafter"/>
</dbReference>
<dbReference type="InterPro" id="IPR036388">
    <property type="entry name" value="WH-like_DNA-bd_sf"/>
</dbReference>
<feature type="region of interest" description="Disordered" evidence="1">
    <location>
        <begin position="276"/>
        <end position="299"/>
    </location>
</feature>
<dbReference type="GO" id="GO:0007186">
    <property type="term" value="P:G protein-coupled receptor signaling pathway"/>
    <property type="evidence" value="ECO:0007669"/>
    <property type="project" value="TreeGrafter"/>
</dbReference>
<dbReference type="Gene3D" id="1.10.10.10">
    <property type="entry name" value="Winged helix-like DNA-binding domain superfamily/Winged helix DNA-binding domain"/>
    <property type="match status" value="2"/>
</dbReference>
<name>V4CSP2_LOTGI</name>
<dbReference type="PANTHER" id="PTHR22829">
    <property type="entry name" value="DEP DOMAIN PROTEIN"/>
    <property type="match status" value="1"/>
</dbReference>
<dbReference type="Pfam" id="PF17820">
    <property type="entry name" value="PDZ_6"/>
    <property type="match status" value="1"/>
</dbReference>
<dbReference type="GO" id="GO:0023051">
    <property type="term" value="P:regulation of signaling"/>
    <property type="evidence" value="ECO:0007669"/>
    <property type="project" value="TreeGrafter"/>
</dbReference>
<dbReference type="HOGENOM" id="CLU_042535_1_0_1"/>
<proteinExistence type="predicted"/>
<evidence type="ECO:0000313" key="4">
    <source>
        <dbReference type="EMBL" id="ESP05565.1"/>
    </source>
</evidence>
<evidence type="ECO:0000259" key="2">
    <source>
        <dbReference type="PROSITE" id="PS50106"/>
    </source>
</evidence>
<dbReference type="InterPro" id="IPR036034">
    <property type="entry name" value="PDZ_sf"/>
</dbReference>
<dbReference type="SMART" id="SM00049">
    <property type="entry name" value="DEP"/>
    <property type="match status" value="2"/>
</dbReference>
<accession>V4CSP2</accession>
<dbReference type="Proteomes" id="UP000030746">
    <property type="component" value="Unassembled WGS sequence"/>
</dbReference>
<dbReference type="CTD" id="20235671"/>
<evidence type="ECO:0000256" key="1">
    <source>
        <dbReference type="SAM" id="MobiDB-lite"/>
    </source>
</evidence>
<dbReference type="OMA" id="HMAEILV"/>
<dbReference type="InterPro" id="IPR051832">
    <property type="entry name" value="mTOR-Rac_regulators"/>
</dbReference>
<dbReference type="GO" id="GO:0005085">
    <property type="term" value="F:guanyl-nucleotide exchange factor activity"/>
    <property type="evidence" value="ECO:0007669"/>
    <property type="project" value="TreeGrafter"/>
</dbReference>
<dbReference type="GO" id="GO:0035556">
    <property type="term" value="P:intracellular signal transduction"/>
    <property type="evidence" value="ECO:0007669"/>
    <property type="project" value="InterPro"/>
</dbReference>
<sequence length="408" mass="47340">MQRTRTKSTSSVKQEILLIGEQLRFVMNTQDLIHDRKYRFRTYRICFMGTQTVDWLIKTGHIHSREAAVIAMNILQDNHIFHHVCDDHQFKDEKLFYRFRRDDGSYTEDKDTEAFYTGHFIFNKIKNCREIMRDHTDAGHVYRDTFTGSCLIDWMIKNEVVFSRNEAVQKGRELLEREIIKHVTDDYHFRDGNYKYQFCIDFNQPYLLSDIFRLRRTGSRTYSNNNNNNNGLEYFDHNYISRGRHTSGSISSTGSSCHGNMPPLIHFNHFGVENTSPSISSSHRDSINSLQSSLSSNSDSEIEPKSVIVRQVSVFELEEPNSPYKKKSIKIMSDSVGYGFVIRGDGPTYVQIVDPMGPAASAGLKVRQYIYSVNGERVLHKNHIEVGEMIKKQADCVTLVVLSHYKER</sequence>
<protein>
    <recommendedName>
        <fullName evidence="6">DEP domain-containing mTOR-interacting protein</fullName>
    </recommendedName>
</protein>
<feature type="domain" description="DEP" evidence="3">
    <location>
        <begin position="141"/>
        <end position="210"/>
    </location>
</feature>
<dbReference type="InterPro" id="IPR041489">
    <property type="entry name" value="PDZ_6"/>
</dbReference>
<dbReference type="InterPro" id="IPR001478">
    <property type="entry name" value="PDZ"/>
</dbReference>
<gene>
    <name evidence="4" type="ORF">LOTGIDRAFT_152422</name>
</gene>
<organism evidence="4 5">
    <name type="scientific">Lottia gigantea</name>
    <name type="common">Giant owl limpet</name>
    <dbReference type="NCBI Taxonomy" id="225164"/>
    <lineage>
        <taxon>Eukaryota</taxon>
        <taxon>Metazoa</taxon>
        <taxon>Spiralia</taxon>
        <taxon>Lophotrochozoa</taxon>
        <taxon>Mollusca</taxon>
        <taxon>Gastropoda</taxon>
        <taxon>Patellogastropoda</taxon>
        <taxon>Lottioidea</taxon>
        <taxon>Lottiidae</taxon>
        <taxon>Lottia</taxon>
    </lineage>
</organism>
<dbReference type="GO" id="GO:0005096">
    <property type="term" value="F:GTPase activator activity"/>
    <property type="evidence" value="ECO:0007669"/>
    <property type="project" value="TreeGrafter"/>
</dbReference>
<dbReference type="Gene3D" id="2.30.42.10">
    <property type="match status" value="1"/>
</dbReference>
<dbReference type="GeneID" id="20235671"/>
<dbReference type="RefSeq" id="XP_009044110.1">
    <property type="nucleotide sequence ID" value="XM_009045862.1"/>
</dbReference>
<dbReference type="InterPro" id="IPR000591">
    <property type="entry name" value="DEP_dom"/>
</dbReference>
<dbReference type="SUPFAM" id="SSF50156">
    <property type="entry name" value="PDZ domain-like"/>
    <property type="match status" value="1"/>
</dbReference>
<dbReference type="PANTHER" id="PTHR22829:SF16">
    <property type="entry name" value="PH DOMAIN-CONTAINING PROTEIN"/>
    <property type="match status" value="1"/>
</dbReference>
<dbReference type="PROSITE" id="PS50106">
    <property type="entry name" value="PDZ"/>
    <property type="match status" value="1"/>
</dbReference>
<feature type="domain" description="PDZ" evidence="2">
    <location>
        <begin position="328"/>
        <end position="405"/>
    </location>
</feature>
<dbReference type="OrthoDB" id="39497at2759"/>
<evidence type="ECO:0000259" key="3">
    <source>
        <dbReference type="PROSITE" id="PS50186"/>
    </source>
</evidence>
<evidence type="ECO:0008006" key="6">
    <source>
        <dbReference type="Google" id="ProtNLM"/>
    </source>
</evidence>